<organism evidence="2 3">
    <name type="scientific">Candidatus Andersenbacteria bacterium RIFCSPHIGHO2_12_FULL_45_11</name>
    <dbReference type="NCBI Taxonomy" id="1797281"/>
    <lineage>
        <taxon>Bacteria</taxon>
        <taxon>Candidatus Anderseniibacteriota</taxon>
    </lineage>
</organism>
<dbReference type="AlphaFoldDB" id="A0A1G1X1S7"/>
<evidence type="ECO:0000256" key="1">
    <source>
        <dbReference type="SAM" id="Phobius"/>
    </source>
</evidence>
<evidence type="ECO:0000313" key="3">
    <source>
        <dbReference type="Proteomes" id="UP000177528"/>
    </source>
</evidence>
<sequence length="215" mass="23554">MSAKKQTIADLLFVVQIIGAVLFCGAQFLRSLVDVRGVSIVQFGLVATYLIFHLALGIGAHRARPSRLTRQAIATYCTWFLLMIAIIGAVLANGSYRWSVQDTTTLLIALVLTLLIIVVGHWYNFTIANPVTKALLAITYKSVPQVLLAWKILAEGGSGIPALTVLVGHLTILIRLGQIYMMVREAGWDPNRKWLGISETANGITWVIATIAWLL</sequence>
<feature type="transmembrane region" description="Helical" evidence="1">
    <location>
        <begin position="7"/>
        <end position="28"/>
    </location>
</feature>
<protein>
    <submittedName>
        <fullName evidence="2">Uncharacterized protein</fullName>
    </submittedName>
</protein>
<keyword evidence="1" id="KW-0812">Transmembrane</keyword>
<name>A0A1G1X1S7_9BACT</name>
<comment type="caution">
    <text evidence="2">The sequence shown here is derived from an EMBL/GenBank/DDBJ whole genome shotgun (WGS) entry which is preliminary data.</text>
</comment>
<evidence type="ECO:0000313" key="2">
    <source>
        <dbReference type="EMBL" id="OGY33966.1"/>
    </source>
</evidence>
<keyword evidence="1" id="KW-0472">Membrane</keyword>
<proteinExistence type="predicted"/>
<gene>
    <name evidence="2" type="ORF">A3D99_04070</name>
</gene>
<keyword evidence="1" id="KW-1133">Transmembrane helix</keyword>
<feature type="transmembrane region" description="Helical" evidence="1">
    <location>
        <begin position="104"/>
        <end position="123"/>
    </location>
</feature>
<feature type="transmembrane region" description="Helical" evidence="1">
    <location>
        <begin position="72"/>
        <end position="92"/>
    </location>
</feature>
<dbReference type="EMBL" id="MHHR01000024">
    <property type="protein sequence ID" value="OGY33966.1"/>
    <property type="molecule type" value="Genomic_DNA"/>
</dbReference>
<feature type="transmembrane region" description="Helical" evidence="1">
    <location>
        <begin position="40"/>
        <end position="60"/>
    </location>
</feature>
<reference evidence="2 3" key="1">
    <citation type="journal article" date="2016" name="Nat. Commun.">
        <title>Thousands of microbial genomes shed light on interconnected biogeochemical processes in an aquifer system.</title>
        <authorList>
            <person name="Anantharaman K."/>
            <person name="Brown C.T."/>
            <person name="Hug L.A."/>
            <person name="Sharon I."/>
            <person name="Castelle C.J."/>
            <person name="Probst A.J."/>
            <person name="Thomas B.C."/>
            <person name="Singh A."/>
            <person name="Wilkins M.J."/>
            <person name="Karaoz U."/>
            <person name="Brodie E.L."/>
            <person name="Williams K.H."/>
            <person name="Hubbard S.S."/>
            <person name="Banfield J.F."/>
        </authorList>
    </citation>
    <scope>NUCLEOTIDE SEQUENCE [LARGE SCALE GENOMIC DNA]</scope>
</reference>
<accession>A0A1G1X1S7</accession>
<dbReference type="Proteomes" id="UP000177528">
    <property type="component" value="Unassembled WGS sequence"/>
</dbReference>